<name>A0A2P2JUJ0_RHIMU</name>
<feature type="compositionally biased region" description="Basic and acidic residues" evidence="1">
    <location>
        <begin position="82"/>
        <end position="95"/>
    </location>
</feature>
<feature type="compositionally biased region" description="Basic and acidic residues" evidence="1">
    <location>
        <begin position="191"/>
        <end position="246"/>
    </location>
</feature>
<protein>
    <submittedName>
        <fullName evidence="2">Uncharacterized protein MANES_01G271700</fullName>
    </submittedName>
</protein>
<dbReference type="AlphaFoldDB" id="A0A2P2JUJ0"/>
<dbReference type="PANTHER" id="PTHR33130">
    <property type="entry name" value="PUTATIVE (DUF1639)-RELATED"/>
    <property type="match status" value="1"/>
</dbReference>
<dbReference type="EMBL" id="GGEC01016651">
    <property type="protein sequence ID" value="MBW97134.1"/>
    <property type="molecule type" value="Transcribed_RNA"/>
</dbReference>
<evidence type="ECO:0000256" key="1">
    <source>
        <dbReference type="SAM" id="MobiDB-lite"/>
    </source>
</evidence>
<evidence type="ECO:0000313" key="2">
    <source>
        <dbReference type="EMBL" id="MBW97134.1"/>
    </source>
</evidence>
<dbReference type="Pfam" id="PF07797">
    <property type="entry name" value="DUF1639"/>
    <property type="match status" value="1"/>
</dbReference>
<dbReference type="PANTHER" id="PTHR33130:SF40">
    <property type="entry name" value="CHROMOGRANIN (DUF1639)"/>
    <property type="match status" value="1"/>
</dbReference>
<organism evidence="2">
    <name type="scientific">Rhizophora mucronata</name>
    <name type="common">Asiatic mangrove</name>
    <dbReference type="NCBI Taxonomy" id="61149"/>
    <lineage>
        <taxon>Eukaryota</taxon>
        <taxon>Viridiplantae</taxon>
        <taxon>Streptophyta</taxon>
        <taxon>Embryophyta</taxon>
        <taxon>Tracheophyta</taxon>
        <taxon>Spermatophyta</taxon>
        <taxon>Magnoliopsida</taxon>
        <taxon>eudicotyledons</taxon>
        <taxon>Gunneridae</taxon>
        <taxon>Pentapetalae</taxon>
        <taxon>rosids</taxon>
        <taxon>fabids</taxon>
        <taxon>Malpighiales</taxon>
        <taxon>Rhizophoraceae</taxon>
        <taxon>Rhizophora</taxon>
    </lineage>
</organism>
<proteinExistence type="predicted"/>
<feature type="region of interest" description="Disordered" evidence="1">
    <location>
        <begin position="54"/>
        <end position="249"/>
    </location>
</feature>
<feature type="region of interest" description="Disordered" evidence="1">
    <location>
        <begin position="1"/>
        <end position="36"/>
    </location>
</feature>
<reference evidence="2" key="1">
    <citation type="submission" date="2018-02" db="EMBL/GenBank/DDBJ databases">
        <title>Rhizophora mucronata_Transcriptome.</title>
        <authorList>
            <person name="Meera S.P."/>
            <person name="Sreeshan A."/>
            <person name="Augustine A."/>
        </authorList>
    </citation>
    <scope>NUCLEOTIDE SEQUENCE</scope>
    <source>
        <tissue evidence="2">Leaf</tissue>
    </source>
</reference>
<dbReference type="InterPro" id="IPR012438">
    <property type="entry name" value="DUF1639"/>
</dbReference>
<accession>A0A2P2JUJ0</accession>
<sequence length="322" mass="35790">MVFASVPESETQPIRNNHSRLADMASSSPNLKSHQKPLHNFSLHDLKWSMNHGSNHRVRKQHAGDSSSRKSPLGRAPAAAASDRRMTEAPRKKSSDAAPAVENPEKKTKIFIRIRTKNSSNKAADDAVPPVPSDAAAADYGKQESNAEAAEVPELEPEPKVWNLRPRRRLNKKPNAPVGAPKIGGAAALRAKADPPSRPELNRPRNANDAKEAAAEKKENEEEKEEENEKEKVKEKEKGKEKEKVTKPKLSITLTQQEIEEDIFSLTGSRPSRKPKKRAKDVQKALDRLFPGTCLCDVTPDSYKVQEPHIKPNRTNFVLESK</sequence>